<gene>
    <name evidence="2" type="ORF">CERSUDRAFT_125184</name>
</gene>
<reference evidence="2 3" key="1">
    <citation type="journal article" date="2012" name="Proc. Natl. Acad. Sci. U.S.A.">
        <title>Comparative genomics of Ceriporiopsis subvermispora and Phanerochaete chrysosporium provide insight into selective ligninolysis.</title>
        <authorList>
            <person name="Fernandez-Fueyo E."/>
            <person name="Ruiz-Duenas F.J."/>
            <person name="Ferreira P."/>
            <person name="Floudas D."/>
            <person name="Hibbett D.S."/>
            <person name="Canessa P."/>
            <person name="Larrondo L.F."/>
            <person name="James T.Y."/>
            <person name="Seelenfreund D."/>
            <person name="Lobos S."/>
            <person name="Polanco R."/>
            <person name="Tello M."/>
            <person name="Honda Y."/>
            <person name="Watanabe T."/>
            <person name="Watanabe T."/>
            <person name="Ryu J.S."/>
            <person name="Kubicek C.P."/>
            <person name="Schmoll M."/>
            <person name="Gaskell J."/>
            <person name="Hammel K.E."/>
            <person name="St John F.J."/>
            <person name="Vanden Wymelenberg A."/>
            <person name="Sabat G."/>
            <person name="Splinter BonDurant S."/>
            <person name="Syed K."/>
            <person name="Yadav J.S."/>
            <person name="Doddapaneni H."/>
            <person name="Subramanian V."/>
            <person name="Lavin J.L."/>
            <person name="Oguiza J.A."/>
            <person name="Perez G."/>
            <person name="Pisabarro A.G."/>
            <person name="Ramirez L."/>
            <person name="Santoyo F."/>
            <person name="Master E."/>
            <person name="Coutinho P.M."/>
            <person name="Henrissat B."/>
            <person name="Lombard V."/>
            <person name="Magnuson J.K."/>
            <person name="Kuees U."/>
            <person name="Hori C."/>
            <person name="Igarashi K."/>
            <person name="Samejima M."/>
            <person name="Held B.W."/>
            <person name="Barry K.W."/>
            <person name="LaButti K.M."/>
            <person name="Lapidus A."/>
            <person name="Lindquist E.A."/>
            <person name="Lucas S.M."/>
            <person name="Riley R."/>
            <person name="Salamov A.A."/>
            <person name="Hoffmeister D."/>
            <person name="Schwenk D."/>
            <person name="Hadar Y."/>
            <person name="Yarden O."/>
            <person name="de Vries R.P."/>
            <person name="Wiebenga A."/>
            <person name="Stenlid J."/>
            <person name="Eastwood D."/>
            <person name="Grigoriev I.V."/>
            <person name="Berka R.M."/>
            <person name="Blanchette R.A."/>
            <person name="Kersten P."/>
            <person name="Martinez A.T."/>
            <person name="Vicuna R."/>
            <person name="Cullen D."/>
        </authorList>
    </citation>
    <scope>NUCLEOTIDE SEQUENCE [LARGE SCALE GENOMIC DNA]</scope>
    <source>
        <strain evidence="2 3">B</strain>
    </source>
</reference>
<dbReference type="Proteomes" id="UP000016930">
    <property type="component" value="Unassembled WGS sequence"/>
</dbReference>
<keyword evidence="3" id="KW-1185">Reference proteome</keyword>
<name>M2QQX5_CERS8</name>
<feature type="region of interest" description="Disordered" evidence="1">
    <location>
        <begin position="24"/>
        <end position="46"/>
    </location>
</feature>
<evidence type="ECO:0000313" key="3">
    <source>
        <dbReference type="Proteomes" id="UP000016930"/>
    </source>
</evidence>
<dbReference type="EMBL" id="KB445802">
    <property type="protein sequence ID" value="EMD34580.1"/>
    <property type="molecule type" value="Genomic_DNA"/>
</dbReference>
<protein>
    <submittedName>
        <fullName evidence="2">Uncharacterized protein</fullName>
    </submittedName>
</protein>
<organism evidence="2 3">
    <name type="scientific">Ceriporiopsis subvermispora (strain B)</name>
    <name type="common">White-rot fungus</name>
    <name type="synonym">Gelatoporia subvermispora</name>
    <dbReference type="NCBI Taxonomy" id="914234"/>
    <lineage>
        <taxon>Eukaryota</taxon>
        <taxon>Fungi</taxon>
        <taxon>Dikarya</taxon>
        <taxon>Basidiomycota</taxon>
        <taxon>Agaricomycotina</taxon>
        <taxon>Agaricomycetes</taxon>
        <taxon>Polyporales</taxon>
        <taxon>Gelatoporiaceae</taxon>
        <taxon>Gelatoporia</taxon>
    </lineage>
</organism>
<evidence type="ECO:0000256" key="1">
    <source>
        <dbReference type="SAM" id="MobiDB-lite"/>
    </source>
</evidence>
<dbReference type="AlphaFoldDB" id="M2QQX5"/>
<dbReference type="HOGENOM" id="CLU_628496_0_0_1"/>
<proteinExistence type="predicted"/>
<sequence>MLKIRTYLHLNDKAALLQQAKKISTRHLQPHHDPQSSHGEVKTSESFGDTSIDVVWGSDPEVPTLHQDNSWLPDYSGIRTMSPSAQLDALDLPSAFSEEVMSGRTERSEHHGVLRAEAGAFVMSPLHELDAQDLSPMPFEEMRIYDGKADKNYSPSTNSDVIKISVEPPSRSESLSSADDHKYFPMMLMSPDTGSLDPSSNIPPPEPSILETGSKIQCCICHDSPFPSYWACIECSDDESEYLICDNCEDAQYLACHLCAETFVQPSWYFGCHGDDQFLCGACTKLGRSSALPIGSDRHVYTHALVRRPCLLQPPVDLTCKPLHSADPLWVVQDHVTEIRQDVQVIKDRMEQVHVAVGTTGDSSVAHSRAYHAAVETRVAAVERRVELIDNRLELVQIQTDRITEYLERLLSESKDRPAFVVSPILQEQPGRSDES</sequence>
<feature type="compositionally biased region" description="Basic and acidic residues" evidence="1">
    <location>
        <begin position="30"/>
        <end position="43"/>
    </location>
</feature>
<accession>M2QQX5</accession>
<evidence type="ECO:0000313" key="2">
    <source>
        <dbReference type="EMBL" id="EMD34580.1"/>
    </source>
</evidence>
<dbReference type="STRING" id="914234.M2QQX5"/>